<comment type="caution">
    <text evidence="1">The sequence shown here is derived from an EMBL/GenBank/DDBJ whole genome shotgun (WGS) entry which is preliminary data.</text>
</comment>
<name>A0A6P2BLL4_9ACTN</name>
<sequence length="197" mass="21570">MPQPEPGSPDQTYDYYSFNTYRVRDGKLAERWPNTHKYVPLYQPPDPAVGRDRATQPRHVGATNLEANKQLVREFYDRVFGAMNPGAVGDFVAEDYHQHSSHMPQGRSGLEEFVSRLASSTPRVAGAVPAPVAAPPEPAVLLAEGDIVVTAACLPQPEPGGSGCSWPYYAYDAYRVKNGKLAEHWSGINKAAPPRHG</sequence>
<dbReference type="SUPFAM" id="SSF54427">
    <property type="entry name" value="NTF2-like"/>
    <property type="match status" value="1"/>
</dbReference>
<dbReference type="OrthoDB" id="129343at2"/>
<proteinExistence type="predicted"/>
<keyword evidence="2" id="KW-1185">Reference proteome</keyword>
<dbReference type="Gene3D" id="3.10.450.50">
    <property type="match status" value="1"/>
</dbReference>
<dbReference type="InterPro" id="IPR032710">
    <property type="entry name" value="NTF2-like_dom_sf"/>
</dbReference>
<accession>A0A6P2BLL4</accession>
<organism evidence="1 2">
    <name type="scientific">Trebonia kvetii</name>
    <dbReference type="NCBI Taxonomy" id="2480626"/>
    <lineage>
        <taxon>Bacteria</taxon>
        <taxon>Bacillati</taxon>
        <taxon>Actinomycetota</taxon>
        <taxon>Actinomycetes</taxon>
        <taxon>Streptosporangiales</taxon>
        <taxon>Treboniaceae</taxon>
        <taxon>Trebonia</taxon>
    </lineage>
</organism>
<gene>
    <name evidence="1" type="ORF">EAS64_39800</name>
</gene>
<dbReference type="EMBL" id="RPFW01000011">
    <property type="protein sequence ID" value="TVY99958.1"/>
    <property type="molecule type" value="Genomic_DNA"/>
</dbReference>
<evidence type="ECO:0008006" key="3">
    <source>
        <dbReference type="Google" id="ProtNLM"/>
    </source>
</evidence>
<reference evidence="1 2" key="1">
    <citation type="submission" date="2018-11" db="EMBL/GenBank/DDBJ databases">
        <title>Trebonia kvetii gen.nov., sp.nov., a novel acidophilic actinobacterium, and proposal of the new actinobacterial family Treboniaceae fam. nov.</title>
        <authorList>
            <person name="Rapoport D."/>
            <person name="Sagova-Mareckova M."/>
            <person name="Sedlacek I."/>
            <person name="Provaznik J."/>
            <person name="Kralova S."/>
            <person name="Pavlinic D."/>
            <person name="Benes V."/>
            <person name="Kopecky J."/>
        </authorList>
    </citation>
    <scope>NUCLEOTIDE SEQUENCE [LARGE SCALE GENOMIC DNA]</scope>
    <source>
        <strain evidence="1 2">15Tr583</strain>
    </source>
</reference>
<protein>
    <recommendedName>
        <fullName evidence="3">SnoaL-like domain-containing protein</fullName>
    </recommendedName>
</protein>
<evidence type="ECO:0000313" key="2">
    <source>
        <dbReference type="Proteomes" id="UP000460272"/>
    </source>
</evidence>
<dbReference type="AlphaFoldDB" id="A0A6P2BLL4"/>
<dbReference type="GO" id="GO:0030638">
    <property type="term" value="P:polyketide metabolic process"/>
    <property type="evidence" value="ECO:0007669"/>
    <property type="project" value="InterPro"/>
</dbReference>
<dbReference type="InterPro" id="IPR009959">
    <property type="entry name" value="Cyclase_SnoaL-like"/>
</dbReference>
<evidence type="ECO:0000313" key="1">
    <source>
        <dbReference type="EMBL" id="TVY99958.1"/>
    </source>
</evidence>
<dbReference type="Proteomes" id="UP000460272">
    <property type="component" value="Unassembled WGS sequence"/>
</dbReference>
<dbReference type="Pfam" id="PF07366">
    <property type="entry name" value="SnoaL"/>
    <property type="match status" value="1"/>
</dbReference>